<keyword evidence="2" id="KW-1185">Reference proteome</keyword>
<proteinExistence type="predicted"/>
<dbReference type="Proteomes" id="UP000268093">
    <property type="component" value="Unassembled WGS sequence"/>
</dbReference>
<evidence type="ECO:0000313" key="1">
    <source>
        <dbReference type="EMBL" id="RUP06522.1"/>
    </source>
</evidence>
<gene>
    <name evidence="1" type="ORF">BC936DRAFT_140311</name>
</gene>
<dbReference type="AlphaFoldDB" id="A0A433AV00"/>
<dbReference type="EMBL" id="RBNI01016802">
    <property type="protein sequence ID" value="RUP06522.1"/>
    <property type="molecule type" value="Genomic_DNA"/>
</dbReference>
<protein>
    <submittedName>
        <fullName evidence="1">Uncharacterized protein</fullName>
    </submittedName>
</protein>
<feature type="non-terminal residue" evidence="1">
    <location>
        <position position="38"/>
    </location>
</feature>
<name>A0A433AV00_9FUNG</name>
<comment type="caution">
    <text evidence="1">The sequence shown here is derived from an EMBL/GenBank/DDBJ whole genome shotgun (WGS) entry which is preliminary data.</text>
</comment>
<organism evidence="1 2">
    <name type="scientific">Jimgerdemannia flammicorona</name>
    <dbReference type="NCBI Taxonomy" id="994334"/>
    <lineage>
        <taxon>Eukaryota</taxon>
        <taxon>Fungi</taxon>
        <taxon>Fungi incertae sedis</taxon>
        <taxon>Mucoromycota</taxon>
        <taxon>Mucoromycotina</taxon>
        <taxon>Endogonomycetes</taxon>
        <taxon>Endogonales</taxon>
        <taxon>Endogonaceae</taxon>
        <taxon>Jimgerdemannia</taxon>
    </lineage>
</organism>
<reference evidence="1 2" key="1">
    <citation type="journal article" date="2018" name="New Phytol.">
        <title>Phylogenomics of Endogonaceae and evolution of mycorrhizas within Mucoromycota.</title>
        <authorList>
            <person name="Chang Y."/>
            <person name="Desiro A."/>
            <person name="Na H."/>
            <person name="Sandor L."/>
            <person name="Lipzen A."/>
            <person name="Clum A."/>
            <person name="Barry K."/>
            <person name="Grigoriev I.V."/>
            <person name="Martin F.M."/>
            <person name="Stajich J.E."/>
            <person name="Smith M.E."/>
            <person name="Bonito G."/>
            <person name="Spatafora J.W."/>
        </authorList>
    </citation>
    <scope>NUCLEOTIDE SEQUENCE [LARGE SCALE GENOMIC DNA]</scope>
    <source>
        <strain evidence="1 2">GMNB39</strain>
    </source>
</reference>
<accession>A0A433AV00</accession>
<sequence>MKGALYLLNSRTLMLTCLRDWRFVPRFMLTLCQAQHED</sequence>
<evidence type="ECO:0000313" key="2">
    <source>
        <dbReference type="Proteomes" id="UP000268093"/>
    </source>
</evidence>